<evidence type="ECO:0008006" key="4">
    <source>
        <dbReference type="Google" id="ProtNLM"/>
    </source>
</evidence>
<dbReference type="Gene3D" id="1.10.510.10">
    <property type="entry name" value="Transferase(Phosphotransferase) domain 1"/>
    <property type="match status" value="1"/>
</dbReference>
<dbReference type="PANTHER" id="PTHR24419:SF18">
    <property type="entry name" value="SERINE_THREONINE-PROTEIN KINASE HASPIN"/>
    <property type="match status" value="1"/>
</dbReference>
<protein>
    <recommendedName>
        <fullName evidence="4">Protein kinase domain-containing protein</fullName>
    </recommendedName>
</protein>
<dbReference type="GO" id="GO:0072354">
    <property type="term" value="F:histone H3T3 kinase activity"/>
    <property type="evidence" value="ECO:0007669"/>
    <property type="project" value="TreeGrafter"/>
</dbReference>
<dbReference type="InterPro" id="IPR011009">
    <property type="entry name" value="Kinase-like_dom_sf"/>
</dbReference>
<keyword evidence="3" id="KW-1185">Reference proteome</keyword>
<accession>A0A9J6F1L1</accession>
<evidence type="ECO:0000313" key="3">
    <source>
        <dbReference type="Proteomes" id="UP000821866"/>
    </source>
</evidence>
<proteinExistence type="predicted"/>
<dbReference type="EMBL" id="JABSTU010000001">
    <property type="protein sequence ID" value="KAH8040348.1"/>
    <property type="molecule type" value="Genomic_DNA"/>
</dbReference>
<reference evidence="2" key="2">
    <citation type="submission" date="2021-09" db="EMBL/GenBank/DDBJ databases">
        <authorList>
            <person name="Jia N."/>
            <person name="Wang J."/>
            <person name="Shi W."/>
            <person name="Du L."/>
            <person name="Sun Y."/>
            <person name="Zhan W."/>
            <person name="Jiang J."/>
            <person name="Wang Q."/>
            <person name="Zhang B."/>
            <person name="Ji P."/>
            <person name="Sakyi L.B."/>
            <person name="Cui X."/>
            <person name="Yuan T."/>
            <person name="Jiang B."/>
            <person name="Yang W."/>
            <person name="Lam T.T.-Y."/>
            <person name="Chang Q."/>
            <person name="Ding S."/>
            <person name="Wang X."/>
            <person name="Zhu J."/>
            <person name="Ruan X."/>
            <person name="Zhao L."/>
            <person name="Wei J."/>
            <person name="Que T."/>
            <person name="Du C."/>
            <person name="Cheng J."/>
            <person name="Dai P."/>
            <person name="Han X."/>
            <person name="Huang E."/>
            <person name="Gao Y."/>
            <person name="Liu J."/>
            <person name="Shao H."/>
            <person name="Ye R."/>
            <person name="Li L."/>
            <person name="Wei W."/>
            <person name="Wang X."/>
            <person name="Wang C."/>
            <person name="Huo Q."/>
            <person name="Li W."/>
            <person name="Guo W."/>
            <person name="Chen H."/>
            <person name="Chen S."/>
            <person name="Zhou L."/>
            <person name="Zhou L."/>
            <person name="Ni X."/>
            <person name="Tian J."/>
            <person name="Zhou Y."/>
            <person name="Sheng Y."/>
            <person name="Liu T."/>
            <person name="Pan Y."/>
            <person name="Xia L."/>
            <person name="Li J."/>
            <person name="Zhao F."/>
            <person name="Cao W."/>
        </authorList>
    </citation>
    <scope>NUCLEOTIDE SEQUENCE</scope>
    <source>
        <strain evidence="2">Rmic-2018</strain>
        <tissue evidence="2">Larvae</tissue>
    </source>
</reference>
<dbReference type="SUPFAM" id="SSF56112">
    <property type="entry name" value="Protein kinase-like (PK-like)"/>
    <property type="match status" value="1"/>
</dbReference>
<sequence>MIGQINSATEAKSIFLQVACALAVAETALEFEHRDLHWGNILVAPAEKRYIHCRLPQGRFILDTNGVFVSVIDYTLSRLRKDAPLRRKHHPHCRPRIPGTNRGFPNLHGARKPRKWEELYRTIIAEDISLFPVAETHLQDLEEPPTPLDWQWAGNNRSVGDRKGEVWVCYGEAVRHGHGYQGTAKNTSGSPVKS</sequence>
<dbReference type="AlphaFoldDB" id="A0A9J6F1L1"/>
<name>A0A9J6F1L1_RHIMP</name>
<feature type="region of interest" description="Disordered" evidence="1">
    <location>
        <begin position="87"/>
        <end position="108"/>
    </location>
</feature>
<dbReference type="GO" id="GO:0000278">
    <property type="term" value="P:mitotic cell cycle"/>
    <property type="evidence" value="ECO:0007669"/>
    <property type="project" value="TreeGrafter"/>
</dbReference>
<dbReference type="Proteomes" id="UP000821866">
    <property type="component" value="Chromosome 1"/>
</dbReference>
<dbReference type="PANTHER" id="PTHR24419">
    <property type="entry name" value="INTERLEUKIN-1 RECEPTOR-ASSOCIATED KINASE"/>
    <property type="match status" value="1"/>
</dbReference>
<evidence type="ECO:0000256" key="1">
    <source>
        <dbReference type="SAM" id="MobiDB-lite"/>
    </source>
</evidence>
<organism evidence="2 3">
    <name type="scientific">Rhipicephalus microplus</name>
    <name type="common">Cattle tick</name>
    <name type="synonym">Boophilus microplus</name>
    <dbReference type="NCBI Taxonomy" id="6941"/>
    <lineage>
        <taxon>Eukaryota</taxon>
        <taxon>Metazoa</taxon>
        <taxon>Ecdysozoa</taxon>
        <taxon>Arthropoda</taxon>
        <taxon>Chelicerata</taxon>
        <taxon>Arachnida</taxon>
        <taxon>Acari</taxon>
        <taxon>Parasitiformes</taxon>
        <taxon>Ixodida</taxon>
        <taxon>Ixodoidea</taxon>
        <taxon>Ixodidae</taxon>
        <taxon>Rhipicephalinae</taxon>
        <taxon>Rhipicephalus</taxon>
        <taxon>Boophilus</taxon>
    </lineage>
</organism>
<dbReference type="Pfam" id="PF12330">
    <property type="entry name" value="Haspin_kinase"/>
    <property type="match status" value="1"/>
</dbReference>
<comment type="caution">
    <text evidence="2">The sequence shown here is derived from an EMBL/GenBank/DDBJ whole genome shotgun (WGS) entry which is preliminary data.</text>
</comment>
<dbReference type="VEuPathDB" id="VectorBase:LOC119159360"/>
<dbReference type="GO" id="GO:0035556">
    <property type="term" value="P:intracellular signal transduction"/>
    <property type="evidence" value="ECO:0007669"/>
    <property type="project" value="TreeGrafter"/>
</dbReference>
<evidence type="ECO:0000313" key="2">
    <source>
        <dbReference type="EMBL" id="KAH8040348.1"/>
    </source>
</evidence>
<reference evidence="2" key="1">
    <citation type="journal article" date="2020" name="Cell">
        <title>Large-Scale Comparative Analyses of Tick Genomes Elucidate Their Genetic Diversity and Vector Capacities.</title>
        <authorList>
            <consortium name="Tick Genome and Microbiome Consortium (TIGMIC)"/>
            <person name="Jia N."/>
            <person name="Wang J."/>
            <person name="Shi W."/>
            <person name="Du L."/>
            <person name="Sun Y."/>
            <person name="Zhan W."/>
            <person name="Jiang J.F."/>
            <person name="Wang Q."/>
            <person name="Zhang B."/>
            <person name="Ji P."/>
            <person name="Bell-Sakyi L."/>
            <person name="Cui X.M."/>
            <person name="Yuan T.T."/>
            <person name="Jiang B.G."/>
            <person name="Yang W.F."/>
            <person name="Lam T.T."/>
            <person name="Chang Q.C."/>
            <person name="Ding S.J."/>
            <person name="Wang X.J."/>
            <person name="Zhu J.G."/>
            <person name="Ruan X.D."/>
            <person name="Zhao L."/>
            <person name="Wei J.T."/>
            <person name="Ye R.Z."/>
            <person name="Que T.C."/>
            <person name="Du C.H."/>
            <person name="Zhou Y.H."/>
            <person name="Cheng J.X."/>
            <person name="Dai P.F."/>
            <person name="Guo W.B."/>
            <person name="Han X.H."/>
            <person name="Huang E.J."/>
            <person name="Li L.F."/>
            <person name="Wei W."/>
            <person name="Gao Y.C."/>
            <person name="Liu J.Z."/>
            <person name="Shao H.Z."/>
            <person name="Wang X."/>
            <person name="Wang C.C."/>
            <person name="Yang T.C."/>
            <person name="Huo Q.B."/>
            <person name="Li W."/>
            <person name="Chen H.Y."/>
            <person name="Chen S.E."/>
            <person name="Zhou L.G."/>
            <person name="Ni X.B."/>
            <person name="Tian J.H."/>
            <person name="Sheng Y."/>
            <person name="Liu T."/>
            <person name="Pan Y.S."/>
            <person name="Xia L.Y."/>
            <person name="Li J."/>
            <person name="Zhao F."/>
            <person name="Cao W.C."/>
        </authorList>
    </citation>
    <scope>NUCLEOTIDE SEQUENCE</scope>
    <source>
        <strain evidence="2">Rmic-2018</strain>
    </source>
</reference>
<gene>
    <name evidence="2" type="ORF">HPB51_010128</name>
</gene>
<dbReference type="GO" id="GO:0005737">
    <property type="term" value="C:cytoplasm"/>
    <property type="evidence" value="ECO:0007669"/>
    <property type="project" value="TreeGrafter"/>
</dbReference>
<dbReference type="GO" id="GO:0005634">
    <property type="term" value="C:nucleus"/>
    <property type="evidence" value="ECO:0007669"/>
    <property type="project" value="TreeGrafter"/>
</dbReference>